<keyword evidence="2" id="KW-1185">Reference proteome</keyword>
<dbReference type="KEGG" id="jas:FJQ89_01325"/>
<dbReference type="EMBL" id="CP041185">
    <property type="protein sequence ID" value="QDG69200.1"/>
    <property type="molecule type" value="Genomic_DNA"/>
</dbReference>
<gene>
    <name evidence="1" type="ORF">FJQ89_01325</name>
</gene>
<dbReference type="Proteomes" id="UP000316665">
    <property type="component" value="Chromosome"/>
</dbReference>
<dbReference type="Pfam" id="PF18934">
    <property type="entry name" value="DUF5682"/>
    <property type="match status" value="1"/>
</dbReference>
<proteinExistence type="predicted"/>
<dbReference type="AlphaFoldDB" id="A0A4Y6R9M3"/>
<name>A0A4Y6R9M3_9BURK</name>
<evidence type="ECO:0000313" key="1">
    <source>
        <dbReference type="EMBL" id="QDG69200.1"/>
    </source>
</evidence>
<evidence type="ECO:0000313" key="2">
    <source>
        <dbReference type="Proteomes" id="UP000316665"/>
    </source>
</evidence>
<accession>A0A4Y6R9M3</accession>
<evidence type="ECO:0008006" key="3">
    <source>
        <dbReference type="Google" id="ProtNLM"/>
    </source>
</evidence>
<dbReference type="OrthoDB" id="9768066at2"/>
<organism evidence="1 2">
    <name type="scientific">Janthinobacterium tructae</name>
    <dbReference type="NCBI Taxonomy" id="2590869"/>
    <lineage>
        <taxon>Bacteria</taxon>
        <taxon>Pseudomonadati</taxon>
        <taxon>Pseudomonadota</taxon>
        <taxon>Betaproteobacteria</taxon>
        <taxon>Burkholderiales</taxon>
        <taxon>Oxalobacteraceae</taxon>
        <taxon>Janthinobacterium</taxon>
    </lineage>
</organism>
<sequence>MAVVQPDLQPDLPAGVAAARARLFEHGVYFAPVRHHSPACAHALQAMLRELRPAAVLIEGPEGYTDMLPLLLDERTRPPVALLCQTQAAGAEGARTASAFFPFCDYSPEWVALREGAAVQAQLAFIDLPWQARADTADAHDADARSLMAERYLAHSRYLNALAARAGCRDQDELWDHLFEARSRAALADWRSVFGDVFSYCAMARLDYEPAVLEAEGSLPRERHMAAHIARWRKQVDGPVVAVTGGFHTSALIELLDANPVPAAPAAPATAGASWLIRYSFERLDALNGYGAGMPAPAYYQAVWDALQSPAPGEHQLAVAVDQLTRLAQDSRARGVQERISTAQVQAAVLQAARLAALRGHAGPGRQDVLDAMRSCFVKGAIDDGMQGLFDDVRRQMTGSRLGDVPPSAGSPPLVQDARAAAHRHGLRLDDGDKRLARLDLYRKERHRLRSRFFHLMQYLDTDLARWQGGPDFMAGSRLELLFEEWTYAWTPLVEARLIELAADGTTLAEVALARLLREEQALGAAGRARSAGSAAALLVRACQVGLHERLPDLLSLLSRHLDDDADFTSVVACGHALVTLWRAREPLGVREHPGVLALMRRVWPAALFLLPGLADTGKDGEGAQVGQLLALREFGRAARSALPVREAGLAFEAGDLHRRLQALTATRTCAPGICGAAAALLFLDGAWGEQDLSRLLEQRFGAGATPQDAVRFLSGLMAAAPELLLTQPGLRRSFNTLVGRWDEASFIRYLPDLRLAFTGLKPQETSDLAEALAVLNGAAPDALQVEFHYDVSEDEMLAGGRLNAALAACLERDALSVWLEPSTEKPHG</sequence>
<dbReference type="InterPro" id="IPR043737">
    <property type="entry name" value="DUF5682"/>
</dbReference>
<protein>
    <recommendedName>
        <fullName evidence="3">4-aminobutyrate aminotransferase</fullName>
    </recommendedName>
</protein>
<reference evidence="1 2" key="1">
    <citation type="submission" date="2019-06" db="EMBL/GenBank/DDBJ databases">
        <title>Complete genome sequence of Janthinobacterium sp. SNU WT3 isolated from diseased rainbow trout.</title>
        <authorList>
            <person name="Oh W.T."/>
            <person name="Park S.C."/>
        </authorList>
    </citation>
    <scope>NUCLEOTIDE SEQUENCE [LARGE SCALE GENOMIC DNA]</scope>
    <source>
        <strain evidence="1 2">SNU WT3</strain>
    </source>
</reference>
<dbReference type="RefSeq" id="WP_141168729.1">
    <property type="nucleotide sequence ID" value="NZ_CP041185.1"/>
</dbReference>